<proteinExistence type="inferred from homology"/>
<evidence type="ECO:0000256" key="1">
    <source>
        <dbReference type="ARBA" id="ARBA00010364"/>
    </source>
</evidence>
<evidence type="ECO:0000313" key="4">
    <source>
        <dbReference type="Proteomes" id="UP000249782"/>
    </source>
</evidence>
<dbReference type="RefSeq" id="WP_112094407.1">
    <property type="nucleotide sequence ID" value="NZ_QLOE01000010.1"/>
</dbReference>
<protein>
    <recommendedName>
        <fullName evidence="2">UPF0235 protein DPC56_07235</fullName>
    </recommendedName>
</protein>
<evidence type="ECO:0000313" key="3">
    <source>
        <dbReference type="EMBL" id="RAO78643.1"/>
    </source>
</evidence>
<comment type="similarity">
    <text evidence="1 2">Belongs to the UPF0235 family.</text>
</comment>
<accession>A0A328PBW9</accession>
<dbReference type="OrthoDB" id="53248at2157"/>
<dbReference type="HAMAP" id="MF_00634">
    <property type="entry name" value="UPF0235"/>
    <property type="match status" value="1"/>
</dbReference>
<name>A0A328PBW9_9EURY</name>
<dbReference type="NCBIfam" id="TIGR00251">
    <property type="entry name" value="DUF167 family protein"/>
    <property type="match status" value="1"/>
</dbReference>
<keyword evidence="4" id="KW-1185">Reference proteome</keyword>
<dbReference type="SMART" id="SM01152">
    <property type="entry name" value="DUF167"/>
    <property type="match status" value="1"/>
</dbReference>
<organism evidence="3 4">
    <name type="scientific">Methanothermobacter tenebrarum</name>
    <dbReference type="NCBI Taxonomy" id="680118"/>
    <lineage>
        <taxon>Archaea</taxon>
        <taxon>Methanobacteriati</taxon>
        <taxon>Methanobacteriota</taxon>
        <taxon>Methanomada group</taxon>
        <taxon>Methanobacteria</taxon>
        <taxon>Methanobacteriales</taxon>
        <taxon>Methanobacteriaceae</taxon>
        <taxon>Methanothermobacter</taxon>
    </lineage>
</organism>
<dbReference type="InterPro" id="IPR036591">
    <property type="entry name" value="YggU-like_sf"/>
</dbReference>
<evidence type="ECO:0000256" key="2">
    <source>
        <dbReference type="HAMAP-Rule" id="MF_00634"/>
    </source>
</evidence>
<sequence length="102" mass="11659">MGIREDSDGVLVDIEVSVGSSKFEIGDYNPWRERLEVKVKSPPSKGKANKELIKEFSNIFEKEVKIIHGIKSPYKTLRIKKINKSDFIKKLKLEKVIKRGSA</sequence>
<dbReference type="Gene3D" id="3.30.1200.10">
    <property type="entry name" value="YggU-like"/>
    <property type="match status" value="1"/>
</dbReference>
<comment type="caution">
    <text evidence="3">The sequence shown here is derived from an EMBL/GenBank/DDBJ whole genome shotgun (WGS) entry which is preliminary data.</text>
</comment>
<gene>
    <name evidence="3" type="ORF">DPC56_07235</name>
</gene>
<dbReference type="SUPFAM" id="SSF69786">
    <property type="entry name" value="YggU-like"/>
    <property type="match status" value="1"/>
</dbReference>
<dbReference type="Proteomes" id="UP000249782">
    <property type="component" value="Unassembled WGS sequence"/>
</dbReference>
<dbReference type="EMBL" id="QLOE01000010">
    <property type="protein sequence ID" value="RAO78643.1"/>
    <property type="molecule type" value="Genomic_DNA"/>
</dbReference>
<dbReference type="InterPro" id="IPR003746">
    <property type="entry name" value="DUF167"/>
</dbReference>
<dbReference type="AlphaFoldDB" id="A0A328PBW9"/>
<dbReference type="Pfam" id="PF02594">
    <property type="entry name" value="DUF167"/>
    <property type="match status" value="1"/>
</dbReference>
<reference evidence="3 4" key="1">
    <citation type="submission" date="2018-06" db="EMBL/GenBank/DDBJ databases">
        <title>Draft genome sequence of hyperthermophilic methanogen Methanothermobacter tenebrarum sp. MCM-B 1447.</title>
        <authorList>
            <person name="Pore S.D."/>
            <person name="Dagar S."/>
            <person name="Dhakephalkar P.K."/>
        </authorList>
    </citation>
    <scope>NUCLEOTIDE SEQUENCE [LARGE SCALE GENOMIC DNA]</scope>
    <source>
        <strain evidence="3 4">MCM B 1447</strain>
    </source>
</reference>